<evidence type="ECO:0000256" key="4">
    <source>
        <dbReference type="ARBA" id="ARBA00023136"/>
    </source>
</evidence>
<evidence type="ECO:0000313" key="9">
    <source>
        <dbReference type="Proteomes" id="UP000515154"/>
    </source>
</evidence>
<dbReference type="Gene3D" id="2.60.220.50">
    <property type="match status" value="1"/>
</dbReference>
<protein>
    <submittedName>
        <fullName evidence="10">Adhesion G-protein coupled receptor G6-like</fullName>
    </submittedName>
</protein>
<dbReference type="SMART" id="SM00303">
    <property type="entry name" value="GPS"/>
    <property type="match status" value="1"/>
</dbReference>
<reference evidence="10" key="1">
    <citation type="submission" date="2025-08" db="UniProtKB">
        <authorList>
            <consortium name="RefSeq"/>
        </authorList>
    </citation>
    <scope>IDENTIFICATION</scope>
</reference>
<evidence type="ECO:0000256" key="5">
    <source>
        <dbReference type="ARBA" id="ARBA00023157"/>
    </source>
</evidence>
<dbReference type="GO" id="GO:0016020">
    <property type="term" value="C:membrane"/>
    <property type="evidence" value="ECO:0007669"/>
    <property type="project" value="UniProtKB-SubCell"/>
</dbReference>
<feature type="domain" description="G-protein coupled receptors family 2 profile 2" evidence="8">
    <location>
        <begin position="281"/>
        <end position="506"/>
    </location>
</feature>
<dbReference type="KEGG" id="osn:115226012"/>
<feature type="transmembrane region" description="Helical" evidence="6">
    <location>
        <begin position="283"/>
        <end position="306"/>
    </location>
</feature>
<proteinExistence type="predicted"/>
<dbReference type="CDD" id="cd15040">
    <property type="entry name" value="7tmB2_Adhesion"/>
    <property type="match status" value="1"/>
</dbReference>
<feature type="transmembrane region" description="Helical" evidence="6">
    <location>
        <begin position="318"/>
        <end position="340"/>
    </location>
</feature>
<dbReference type="SUPFAM" id="SSF81321">
    <property type="entry name" value="Family A G protein-coupled receptor-like"/>
    <property type="match status" value="1"/>
</dbReference>
<dbReference type="PANTHER" id="PTHR45692:SF1">
    <property type="entry name" value="G-PROTEIN COUPLED RECEPTORS FAMILY 2 PROFILE 2 DOMAIN-CONTAINING PROTEIN"/>
    <property type="match status" value="1"/>
</dbReference>
<dbReference type="GO" id="GO:0007166">
    <property type="term" value="P:cell surface receptor signaling pathway"/>
    <property type="evidence" value="ECO:0007669"/>
    <property type="project" value="InterPro"/>
</dbReference>
<dbReference type="PROSITE" id="PS50261">
    <property type="entry name" value="G_PROTEIN_RECEP_F2_4"/>
    <property type="match status" value="1"/>
</dbReference>
<feature type="domain" description="GAIN-B" evidence="7">
    <location>
        <begin position="111"/>
        <end position="274"/>
    </location>
</feature>
<evidence type="ECO:0000256" key="2">
    <source>
        <dbReference type="ARBA" id="ARBA00022692"/>
    </source>
</evidence>
<dbReference type="PANTHER" id="PTHR45692">
    <property type="entry name" value="G_PROTEIN_RECEP_F2_4 DOMAIN-CONTAINING PROTEIN"/>
    <property type="match status" value="1"/>
</dbReference>
<dbReference type="InterPro" id="IPR057244">
    <property type="entry name" value="GAIN_B"/>
</dbReference>
<evidence type="ECO:0000256" key="1">
    <source>
        <dbReference type="ARBA" id="ARBA00004141"/>
    </source>
</evidence>
<evidence type="ECO:0000313" key="10">
    <source>
        <dbReference type="RefSeq" id="XP_036370693.1"/>
    </source>
</evidence>
<comment type="subcellular location">
    <subcellularLocation>
        <location evidence="1">Membrane</location>
        <topology evidence="1">Multi-pass membrane protein</topology>
    </subcellularLocation>
</comment>
<dbReference type="InterPro" id="IPR000832">
    <property type="entry name" value="GPCR_2_secretin-like"/>
</dbReference>
<dbReference type="InterPro" id="IPR000203">
    <property type="entry name" value="GPS"/>
</dbReference>
<dbReference type="RefSeq" id="XP_036370693.1">
    <property type="nucleotide sequence ID" value="XM_036514800.1"/>
</dbReference>
<dbReference type="Pfam" id="PF00002">
    <property type="entry name" value="7tm_2"/>
    <property type="match status" value="2"/>
</dbReference>
<dbReference type="Proteomes" id="UP000515154">
    <property type="component" value="Linkage group LG29"/>
</dbReference>
<sequence>MLNISNKSIYFKEVDAELVVGIHEKMVSLIPKVSANNTLRSINNLINIPEEVLAGAEQEKRSANRLLDLIQEIPEKIPLEEQQVTAIYSNLGIGVAKVKNDTFDGLFYGVSYGTNGTDANAWINPSPNSDQQEADAKIMASISLPRSLLKRLKDEERSSVSRITFFSMRDDKLYRVTQNASTKQNVRINSHVLAANIPNISVSDLEEPVNISFNILDQNASNLQCVYWDESSGLNPGWSSRGCRISKHESGKEIVCSCDHLTSFALLMNVYQAEKETDNALSIISKTGCAISFVLLILTIIIHVCFRKLWDLMSSKVLVSLCYSLAVAYFIFLVGMQSYVQTMAGCKAVAALLHYFLLTSLAWMSVEAFHVYLSVVVVFKTWETSFMKKSAILAWGLPAVIVIITLAINSTDNYIKIAEVCWLNNLLSFFSRVIKRLISTQRNKRFEHKRRKVRVLGLVGLMFLLGFTWVFAFFAVSRATKVFDYLFSIFNTLQGMFIFTFYCLYKKDTRDIIKESVNKRKRANPRRVVAGRRFGNEIEDRTAETNF</sequence>
<keyword evidence="5" id="KW-1015">Disulfide bond</keyword>
<evidence type="ECO:0000259" key="8">
    <source>
        <dbReference type="PROSITE" id="PS50261"/>
    </source>
</evidence>
<evidence type="ECO:0000256" key="6">
    <source>
        <dbReference type="SAM" id="Phobius"/>
    </source>
</evidence>
<dbReference type="PROSITE" id="PS50221">
    <property type="entry name" value="GAIN_B"/>
    <property type="match status" value="1"/>
</dbReference>
<dbReference type="InterPro" id="IPR046338">
    <property type="entry name" value="GAIN_dom_sf"/>
</dbReference>
<feature type="transmembrane region" description="Helical" evidence="6">
    <location>
        <begin position="482"/>
        <end position="505"/>
    </location>
</feature>
<keyword evidence="4 6" id="KW-0472">Membrane</keyword>
<dbReference type="Pfam" id="PF01825">
    <property type="entry name" value="GPS"/>
    <property type="match status" value="1"/>
</dbReference>
<gene>
    <name evidence="10" type="primary">LOC115226012</name>
</gene>
<evidence type="ECO:0000256" key="3">
    <source>
        <dbReference type="ARBA" id="ARBA00022989"/>
    </source>
</evidence>
<dbReference type="Gene3D" id="1.20.1070.10">
    <property type="entry name" value="Rhodopsin 7-helix transmembrane proteins"/>
    <property type="match status" value="1"/>
</dbReference>
<keyword evidence="2 6" id="KW-0812">Transmembrane</keyword>
<dbReference type="InterPro" id="IPR017981">
    <property type="entry name" value="GPCR_2-like_7TM"/>
</dbReference>
<dbReference type="GO" id="GO:0004930">
    <property type="term" value="F:G protein-coupled receptor activity"/>
    <property type="evidence" value="ECO:0007669"/>
    <property type="project" value="InterPro"/>
</dbReference>
<feature type="transmembrane region" description="Helical" evidence="6">
    <location>
        <begin position="455"/>
        <end position="476"/>
    </location>
</feature>
<dbReference type="AlphaFoldDB" id="A0A7E6FSX3"/>
<evidence type="ECO:0000259" key="7">
    <source>
        <dbReference type="PROSITE" id="PS50221"/>
    </source>
</evidence>
<keyword evidence="9" id="KW-1185">Reference proteome</keyword>
<feature type="transmembrane region" description="Helical" evidence="6">
    <location>
        <begin position="391"/>
        <end position="408"/>
    </location>
</feature>
<accession>A0A7E6FSX3</accession>
<feature type="transmembrane region" description="Helical" evidence="6">
    <location>
        <begin position="352"/>
        <end position="379"/>
    </location>
</feature>
<organism evidence="9 10">
    <name type="scientific">Octopus sinensis</name>
    <name type="common">East Asian common octopus</name>
    <dbReference type="NCBI Taxonomy" id="2607531"/>
    <lineage>
        <taxon>Eukaryota</taxon>
        <taxon>Metazoa</taxon>
        <taxon>Spiralia</taxon>
        <taxon>Lophotrochozoa</taxon>
        <taxon>Mollusca</taxon>
        <taxon>Cephalopoda</taxon>
        <taxon>Coleoidea</taxon>
        <taxon>Octopodiformes</taxon>
        <taxon>Octopoda</taxon>
        <taxon>Incirrata</taxon>
        <taxon>Octopodidae</taxon>
        <taxon>Octopus</taxon>
    </lineage>
</organism>
<dbReference type="PRINTS" id="PR00249">
    <property type="entry name" value="GPCRSECRETIN"/>
</dbReference>
<name>A0A7E6FSX3_9MOLL</name>
<keyword evidence="3 6" id="KW-1133">Transmembrane helix</keyword>